<proteinExistence type="predicted"/>
<dbReference type="InterPro" id="IPR016024">
    <property type="entry name" value="ARM-type_fold"/>
</dbReference>
<evidence type="ECO:0000313" key="3">
    <source>
        <dbReference type="Proteomes" id="UP000540568"/>
    </source>
</evidence>
<dbReference type="Pfam" id="PF00004">
    <property type="entry name" value="AAA"/>
    <property type="match status" value="1"/>
</dbReference>
<comment type="caution">
    <text evidence="2">The sequence shown here is derived from an EMBL/GenBank/DDBJ whole genome shotgun (WGS) entry which is preliminary data.</text>
</comment>
<feature type="domain" description="ATPase AAA-type core" evidence="1">
    <location>
        <begin position="270"/>
        <end position="384"/>
    </location>
</feature>
<dbReference type="SUPFAM" id="SSF52540">
    <property type="entry name" value="P-loop containing nucleoside triphosphate hydrolases"/>
    <property type="match status" value="1"/>
</dbReference>
<gene>
    <name evidence="2" type="ORF">FHX71_000586</name>
</gene>
<keyword evidence="3" id="KW-1185">Reference proteome</keyword>
<name>A0A7W3J5N8_9MICO</name>
<dbReference type="GO" id="GO:0005524">
    <property type="term" value="F:ATP binding"/>
    <property type="evidence" value="ECO:0007669"/>
    <property type="project" value="InterPro"/>
</dbReference>
<accession>A0A7W3J5N8</accession>
<evidence type="ECO:0000313" key="2">
    <source>
        <dbReference type="EMBL" id="MBA8806644.1"/>
    </source>
</evidence>
<dbReference type="SUPFAM" id="SSF48371">
    <property type="entry name" value="ARM repeat"/>
    <property type="match status" value="1"/>
</dbReference>
<dbReference type="InterPro" id="IPR027417">
    <property type="entry name" value="P-loop_NTPase"/>
</dbReference>
<dbReference type="Proteomes" id="UP000540568">
    <property type="component" value="Unassembled WGS sequence"/>
</dbReference>
<reference evidence="2 3" key="1">
    <citation type="submission" date="2020-07" db="EMBL/GenBank/DDBJ databases">
        <title>Sequencing the genomes of 1000 actinobacteria strains.</title>
        <authorList>
            <person name="Klenk H.-P."/>
        </authorList>
    </citation>
    <scope>NUCLEOTIDE SEQUENCE [LARGE SCALE GENOMIC DNA]</scope>
    <source>
        <strain evidence="2 3">DSM 44121</strain>
    </source>
</reference>
<dbReference type="Gene3D" id="3.40.50.300">
    <property type="entry name" value="P-loop containing nucleotide triphosphate hydrolases"/>
    <property type="match status" value="1"/>
</dbReference>
<evidence type="ECO:0000259" key="1">
    <source>
        <dbReference type="Pfam" id="PF00004"/>
    </source>
</evidence>
<dbReference type="GO" id="GO:0016887">
    <property type="term" value="F:ATP hydrolysis activity"/>
    <property type="evidence" value="ECO:0007669"/>
    <property type="project" value="InterPro"/>
</dbReference>
<protein>
    <recommendedName>
        <fullName evidence="1">ATPase AAA-type core domain-containing protein</fullName>
    </recommendedName>
</protein>
<sequence>MTALPGGSADKLGNRYEAWWTLWRVAGVIEGSATRIRLEPPGDGGDGAEFWIEEAGARWYEQAKNAQRQWTLQRLISQGVLLSVRAHLAAGHQFRLVTSTGAPELDSLSSRARAAATPEEYDSILTQIDLPRFRSLAKAWRVTEATAWAYLGRIHVEHHPVDSLRRLVHQRYEILVHGDPEVVVNELRGWLDNHLHQEISAPSIWGHLKSKGFARRTLVGDPDTLQALTATVERQQRRTKQARPAIMAATQARTTQLVERLVAADGRQVVILHGRAGAGKSTTAADALRDLSRDGWLAAAVRMDGATATTQTASALGHAFDLAASPVAILAAASEGSPAVLLVDQLDAVSTYSGRMPDSYEAVAELLDQVASLPNIKVVLVVRTVDLQADSRMRSLLVDETRVETLELGDLTADEVKDALDRSGVNMEKLTPATLELLRVPLHLAIFSGLTGADQVAPFRTLSDLYERFTNEVRRKISREIGHLDWRRTIDGLVRYMSEREILGAPSGVLDDADPIEVASLVSQGVLTWDGGRYAIFHETYFDFLFARSFIANGGDLHDFLVGSGQSLFRRAQARQVLEYLAAIDRNRFRRLIVRLLTSDSLRPHLQDVVITMLAQLDAAVADWRVIEPLAFGKLWLGPRLAALLSVPTWFDAADADGRWEVLLANQSTANLAADQLTNAGSQRPERVAALVRPYIGTTEAWRLRLRSIVEWSLTPGLVDLAVELVEDGHLEAPQGSTAVTSDFWSIVYRLDIEDPIGATRLVGAYLRRSSARARAEGAIDPFGSGHLDTRSSAGGDSLIGRLARAAPSTFLDEVLPFIVRVVSATAVPTYEGSLRSSHRWGIRYISSHHGIDGALFTGVEVALRALPDDQPQQVAELVRPLASSDVKELRFLACRALTRVGTGNIGIDWLLSDDRNLELGWADSRRWASRELVETATRECDDVRLHALVERLLSYYPLLETSKMGRYWRGRAQFELMTAIEPLRRNQVIERRLGELERKLGAIPLRGPEPVAASFVGPPIPQEAAIRMADRDWLRAIERYRDDTTNWRAEEAPLGGARELAGLLGSRAEAEPERFARLALRFGSDTPIGHYEHVIRAIVGKVPISLFVDVCAHARCVVGQPVGLDICHATGTVASEANDALVDLIVECSSDIDPYSESARTPAASGQHYYNGDLETAGLNSTRGAAAGTIARILFAQPERADVLKQTIAKLAADEILAVRTQAAQAVMALMRPDLDAALDLAAELFDAPVEIFDSESSSRLLRYALLNDQERFAPSLCRALNGPESIAERAGGVWAIVAVRDLIAEPVPRDLTGLSAAARRGAATALAGDPSVTYSLLTRLFDDSDFTVRETAASAMRLVGELTAEVADPLIRTFAASDAFAHNFEEMFFALDHSQRLFPESTIMACERVVEIASQGMGDARTVRAAAGIHVIEVILRLYRQSGGQIRERCLDLIDDLAIVGSYGIERALGGER</sequence>
<dbReference type="EMBL" id="JACGWV010000001">
    <property type="protein sequence ID" value="MBA8806644.1"/>
    <property type="molecule type" value="Genomic_DNA"/>
</dbReference>
<dbReference type="InterPro" id="IPR003959">
    <property type="entry name" value="ATPase_AAA_core"/>
</dbReference>
<dbReference type="RefSeq" id="WP_182614345.1">
    <property type="nucleotide sequence ID" value="NZ_BAAATF010000002.1"/>
</dbReference>
<organism evidence="2 3">
    <name type="scientific">Promicromonospora sukumoe</name>
    <dbReference type="NCBI Taxonomy" id="88382"/>
    <lineage>
        <taxon>Bacteria</taxon>
        <taxon>Bacillati</taxon>
        <taxon>Actinomycetota</taxon>
        <taxon>Actinomycetes</taxon>
        <taxon>Micrococcales</taxon>
        <taxon>Promicromonosporaceae</taxon>
        <taxon>Promicromonospora</taxon>
    </lineage>
</organism>